<dbReference type="AlphaFoldDB" id="A0A6V7X3E1"/>
<dbReference type="GO" id="GO:1990817">
    <property type="term" value="F:poly(A) RNA polymerase activity"/>
    <property type="evidence" value="ECO:0007669"/>
    <property type="project" value="UniProtKB-EC"/>
</dbReference>
<evidence type="ECO:0000256" key="5">
    <source>
        <dbReference type="ARBA" id="ARBA00022679"/>
    </source>
</evidence>
<evidence type="ECO:0000259" key="11">
    <source>
        <dbReference type="Pfam" id="PF04928"/>
    </source>
</evidence>
<dbReference type="GO" id="GO:0005524">
    <property type="term" value="F:ATP binding"/>
    <property type="evidence" value="ECO:0007669"/>
    <property type="project" value="UniProtKB-KW"/>
</dbReference>
<dbReference type="InterPro" id="IPR007012">
    <property type="entry name" value="PolA_pol_cen_dom"/>
</dbReference>
<evidence type="ECO:0000256" key="9">
    <source>
        <dbReference type="ARBA" id="ARBA00048830"/>
    </source>
</evidence>
<dbReference type="Proteomes" id="UP000580250">
    <property type="component" value="Unassembled WGS sequence"/>
</dbReference>
<evidence type="ECO:0000256" key="10">
    <source>
        <dbReference type="SAM" id="Phobius"/>
    </source>
</evidence>
<keyword evidence="4" id="KW-0507">mRNA processing</keyword>
<dbReference type="OrthoDB" id="412748at2759"/>
<keyword evidence="7" id="KW-0067">ATP-binding</keyword>
<dbReference type="GO" id="GO:0005634">
    <property type="term" value="C:nucleus"/>
    <property type="evidence" value="ECO:0007669"/>
    <property type="project" value="UniProtKB-SubCell"/>
</dbReference>
<evidence type="ECO:0000256" key="2">
    <source>
        <dbReference type="ARBA" id="ARBA00010912"/>
    </source>
</evidence>
<dbReference type="Pfam" id="PF04928">
    <property type="entry name" value="PAP_central"/>
    <property type="match status" value="1"/>
</dbReference>
<dbReference type="EC" id="2.7.7.19" evidence="3"/>
<dbReference type="SUPFAM" id="SSF81301">
    <property type="entry name" value="Nucleotidyltransferase"/>
    <property type="match status" value="1"/>
</dbReference>
<keyword evidence="10" id="KW-1133">Transmembrane helix</keyword>
<comment type="similarity">
    <text evidence="2">Belongs to the poly(A) polymerase family.</text>
</comment>
<evidence type="ECO:0000256" key="8">
    <source>
        <dbReference type="ARBA" id="ARBA00023242"/>
    </source>
</evidence>
<evidence type="ECO:0000256" key="4">
    <source>
        <dbReference type="ARBA" id="ARBA00022664"/>
    </source>
</evidence>
<feature type="transmembrane region" description="Helical" evidence="10">
    <location>
        <begin position="206"/>
        <end position="228"/>
    </location>
</feature>
<organism evidence="12 13">
    <name type="scientific">Meloidogyne enterolobii</name>
    <name type="common">Root-knot nematode worm</name>
    <name type="synonym">Meloidogyne mayaguensis</name>
    <dbReference type="NCBI Taxonomy" id="390850"/>
    <lineage>
        <taxon>Eukaryota</taxon>
        <taxon>Metazoa</taxon>
        <taxon>Ecdysozoa</taxon>
        <taxon>Nematoda</taxon>
        <taxon>Chromadorea</taxon>
        <taxon>Rhabditida</taxon>
        <taxon>Tylenchina</taxon>
        <taxon>Tylenchomorpha</taxon>
        <taxon>Tylenchoidea</taxon>
        <taxon>Meloidogynidae</taxon>
        <taxon>Meloidogyninae</taxon>
        <taxon>Meloidogyne</taxon>
    </lineage>
</organism>
<protein>
    <recommendedName>
        <fullName evidence="3">polynucleotide adenylyltransferase</fullName>
        <ecNumber evidence="3">2.7.7.19</ecNumber>
    </recommendedName>
</protein>
<dbReference type="InterPro" id="IPR043519">
    <property type="entry name" value="NT_sf"/>
</dbReference>
<dbReference type="Gene3D" id="1.10.1410.10">
    <property type="match status" value="1"/>
</dbReference>
<sequence length="340" mass="39664">MVVGGSSLIGADTSDSDLDIIFIIPITCLSNEEINKCRECKYNIKQYQKLCRDHDILFGDGEYVNSILKHLVNLINKARNDEPTNIYQINFINGRVPLIEINYRSQKMDILLAPIPFKNIPESLNLTSYENDEIINDNINTLNKSIDKMMETDDIQYIKSILILTGYRYTYRAKFHLIHYSTRENFTLLLRAVKLWAKKKHIYSNIFGYLSGSILIVMVTKICLIYPFGEINFLLQQFFQIYGAWSWPLPLITEQMTLNILEDKFKNFKNFWTFDKLNSSEDGLFSGDKMPILTSLFPEQNTAHNVNEFTLKIILREMKKVKTISLIMIINRKTYRTLST</sequence>
<evidence type="ECO:0000313" key="13">
    <source>
        <dbReference type="Proteomes" id="UP000580250"/>
    </source>
</evidence>
<dbReference type="PANTHER" id="PTHR10682">
    <property type="entry name" value="POLY A POLYMERASE"/>
    <property type="match status" value="1"/>
</dbReference>
<comment type="catalytic activity">
    <reaction evidence="9">
        <text>RNA(n) + ATP = RNA(n)-3'-adenine ribonucleotide + diphosphate</text>
        <dbReference type="Rhea" id="RHEA:11332"/>
        <dbReference type="Rhea" id="RHEA-COMP:14527"/>
        <dbReference type="Rhea" id="RHEA-COMP:17347"/>
        <dbReference type="ChEBI" id="CHEBI:30616"/>
        <dbReference type="ChEBI" id="CHEBI:33019"/>
        <dbReference type="ChEBI" id="CHEBI:140395"/>
        <dbReference type="ChEBI" id="CHEBI:173115"/>
        <dbReference type="EC" id="2.7.7.19"/>
    </reaction>
</comment>
<comment type="caution">
    <text evidence="12">The sequence shown here is derived from an EMBL/GenBank/DDBJ whole genome shotgun (WGS) entry which is preliminary data.</text>
</comment>
<evidence type="ECO:0000256" key="7">
    <source>
        <dbReference type="ARBA" id="ARBA00022840"/>
    </source>
</evidence>
<keyword evidence="10" id="KW-0472">Membrane</keyword>
<dbReference type="PANTHER" id="PTHR10682:SF10">
    <property type="entry name" value="POLYNUCLEOTIDE ADENYLYLTRANSFERASE"/>
    <property type="match status" value="1"/>
</dbReference>
<comment type="subcellular location">
    <subcellularLocation>
        <location evidence="1">Nucleus</location>
    </subcellularLocation>
</comment>
<dbReference type="EMBL" id="CAJEWN010001055">
    <property type="protein sequence ID" value="CAD2193759.1"/>
    <property type="molecule type" value="Genomic_DNA"/>
</dbReference>
<accession>A0A6V7X3E1</accession>
<keyword evidence="6" id="KW-0547">Nucleotide-binding</keyword>
<gene>
    <name evidence="12" type="ORF">MENT_LOCUS46727</name>
</gene>
<keyword evidence="5" id="KW-0808">Transferase</keyword>
<proteinExistence type="inferred from homology"/>
<name>A0A6V7X3E1_MELEN</name>
<dbReference type="SUPFAM" id="SSF81631">
    <property type="entry name" value="PAP/OAS1 substrate-binding domain"/>
    <property type="match status" value="1"/>
</dbReference>
<keyword evidence="8" id="KW-0539">Nucleus</keyword>
<keyword evidence="10" id="KW-0812">Transmembrane</keyword>
<reference evidence="12 13" key="1">
    <citation type="submission" date="2020-08" db="EMBL/GenBank/DDBJ databases">
        <authorList>
            <person name="Koutsovoulos G."/>
            <person name="Danchin GJ E."/>
        </authorList>
    </citation>
    <scope>NUCLEOTIDE SEQUENCE [LARGE SCALE GENOMIC DNA]</scope>
</reference>
<feature type="domain" description="Poly(A) polymerase central" evidence="11">
    <location>
        <begin position="185"/>
        <end position="338"/>
    </location>
</feature>
<evidence type="ECO:0000313" key="12">
    <source>
        <dbReference type="EMBL" id="CAD2193759.1"/>
    </source>
</evidence>
<dbReference type="GO" id="GO:0006397">
    <property type="term" value="P:mRNA processing"/>
    <property type="evidence" value="ECO:0007669"/>
    <property type="project" value="UniProtKB-KW"/>
</dbReference>
<evidence type="ECO:0000256" key="6">
    <source>
        <dbReference type="ARBA" id="ARBA00022741"/>
    </source>
</evidence>
<evidence type="ECO:0000256" key="3">
    <source>
        <dbReference type="ARBA" id="ARBA00012388"/>
    </source>
</evidence>
<evidence type="ECO:0000256" key="1">
    <source>
        <dbReference type="ARBA" id="ARBA00004123"/>
    </source>
</evidence>